<sequence length="360" mass="37754">MQAAVRTAGRRRMYRAGAAVVAATLAVGGCAAGGNTESGDSARKEAAAPAPQKPGVGAGDRANPGAGKPNAPGAPGVARAPKAAAPLHVIRTAELHLQVSRVTESLARARTATEAAGGFVGNESTERDASGYVYSRVSLRVPQDKYSETLTFLENSGGKLLARKAEAKDVTDEVVDIDSRIKSQRVSVARVQEFMDRATKLSDVVAMEAELSSRQATLESLIAQQASLKDRTGMATITLVLSEVPPKKKPAPPEKDDEPGFVDALGGGWEAFVTTVRWISMVVGAVAPFAVTLGLLYLLWRKVVAPRLPAKRTRTASAFPSYPAAPGLPRQDRPADSAPGTAEPRTADPRTTDGETPPRS</sequence>
<name>A0A7X0HBA4_9ACTN</name>
<feature type="chain" id="PRO_5031424053" description="DUF4349 domain-containing protein" evidence="3">
    <location>
        <begin position="32"/>
        <end position="360"/>
    </location>
</feature>
<proteinExistence type="predicted"/>
<keyword evidence="2" id="KW-0472">Membrane</keyword>
<keyword evidence="2" id="KW-0812">Transmembrane</keyword>
<feature type="region of interest" description="Disordered" evidence="1">
    <location>
        <begin position="315"/>
        <end position="360"/>
    </location>
</feature>
<keyword evidence="3" id="KW-0732">Signal</keyword>
<dbReference type="PROSITE" id="PS51257">
    <property type="entry name" value="PROKAR_LIPOPROTEIN"/>
    <property type="match status" value="1"/>
</dbReference>
<evidence type="ECO:0000259" key="4">
    <source>
        <dbReference type="Pfam" id="PF14257"/>
    </source>
</evidence>
<dbReference type="AlphaFoldDB" id="A0A7X0HBA4"/>
<evidence type="ECO:0000313" key="6">
    <source>
        <dbReference type="Proteomes" id="UP000540423"/>
    </source>
</evidence>
<accession>A0A7X0HBA4</accession>
<evidence type="ECO:0000256" key="2">
    <source>
        <dbReference type="SAM" id="Phobius"/>
    </source>
</evidence>
<feature type="domain" description="DUF4349" evidence="4">
    <location>
        <begin position="88"/>
        <end position="301"/>
    </location>
</feature>
<feature type="signal peptide" evidence="3">
    <location>
        <begin position="1"/>
        <end position="31"/>
    </location>
</feature>
<keyword evidence="2" id="KW-1133">Transmembrane helix</keyword>
<organism evidence="5 6">
    <name type="scientific">Streptomyces candidus</name>
    <dbReference type="NCBI Taxonomy" id="67283"/>
    <lineage>
        <taxon>Bacteria</taxon>
        <taxon>Bacillati</taxon>
        <taxon>Actinomycetota</taxon>
        <taxon>Actinomycetes</taxon>
        <taxon>Kitasatosporales</taxon>
        <taxon>Streptomycetaceae</taxon>
        <taxon>Streptomyces</taxon>
    </lineage>
</organism>
<evidence type="ECO:0000256" key="1">
    <source>
        <dbReference type="SAM" id="MobiDB-lite"/>
    </source>
</evidence>
<feature type="compositionally biased region" description="Low complexity" evidence="1">
    <location>
        <begin position="62"/>
        <end position="80"/>
    </location>
</feature>
<dbReference type="RefSeq" id="WP_268253540.1">
    <property type="nucleotide sequence ID" value="NZ_BNBN01000002.1"/>
</dbReference>
<evidence type="ECO:0000313" key="5">
    <source>
        <dbReference type="EMBL" id="MBB6434390.1"/>
    </source>
</evidence>
<dbReference type="InterPro" id="IPR025645">
    <property type="entry name" value="DUF4349"/>
</dbReference>
<evidence type="ECO:0000256" key="3">
    <source>
        <dbReference type="SAM" id="SignalP"/>
    </source>
</evidence>
<feature type="transmembrane region" description="Helical" evidence="2">
    <location>
        <begin position="278"/>
        <end position="300"/>
    </location>
</feature>
<dbReference type="Pfam" id="PF14257">
    <property type="entry name" value="DUF4349"/>
    <property type="match status" value="1"/>
</dbReference>
<dbReference type="Proteomes" id="UP000540423">
    <property type="component" value="Unassembled WGS sequence"/>
</dbReference>
<protein>
    <recommendedName>
        <fullName evidence="4">DUF4349 domain-containing protein</fullName>
    </recommendedName>
</protein>
<keyword evidence="6" id="KW-1185">Reference proteome</keyword>
<comment type="caution">
    <text evidence="5">The sequence shown here is derived from an EMBL/GenBank/DDBJ whole genome shotgun (WGS) entry which is preliminary data.</text>
</comment>
<dbReference type="EMBL" id="JACHEM010000002">
    <property type="protein sequence ID" value="MBB6434390.1"/>
    <property type="molecule type" value="Genomic_DNA"/>
</dbReference>
<feature type="compositionally biased region" description="Basic and acidic residues" evidence="1">
    <location>
        <begin position="345"/>
        <end position="360"/>
    </location>
</feature>
<feature type="region of interest" description="Disordered" evidence="1">
    <location>
        <begin position="35"/>
        <end position="80"/>
    </location>
</feature>
<reference evidence="5 6" key="1">
    <citation type="submission" date="2020-08" db="EMBL/GenBank/DDBJ databases">
        <title>Genomic Encyclopedia of Type Strains, Phase IV (KMG-IV): sequencing the most valuable type-strain genomes for metagenomic binning, comparative biology and taxonomic classification.</title>
        <authorList>
            <person name="Goeker M."/>
        </authorList>
    </citation>
    <scope>NUCLEOTIDE SEQUENCE [LARGE SCALE GENOMIC DNA]</scope>
    <source>
        <strain evidence="5 6">DSM 40141</strain>
    </source>
</reference>
<gene>
    <name evidence="5" type="ORF">HNQ79_000838</name>
</gene>